<evidence type="ECO:0000313" key="1">
    <source>
        <dbReference type="EMBL" id="MDR6866130.1"/>
    </source>
</evidence>
<evidence type="ECO:0008006" key="3">
    <source>
        <dbReference type="Google" id="ProtNLM"/>
    </source>
</evidence>
<keyword evidence="2" id="KW-1185">Reference proteome</keyword>
<evidence type="ECO:0000313" key="2">
    <source>
        <dbReference type="Proteomes" id="UP001259347"/>
    </source>
</evidence>
<organism evidence="1 2">
    <name type="scientific">Microbacterium resistens</name>
    <dbReference type="NCBI Taxonomy" id="156977"/>
    <lineage>
        <taxon>Bacteria</taxon>
        <taxon>Bacillati</taxon>
        <taxon>Actinomycetota</taxon>
        <taxon>Actinomycetes</taxon>
        <taxon>Micrococcales</taxon>
        <taxon>Microbacteriaceae</taxon>
        <taxon>Microbacterium</taxon>
    </lineage>
</organism>
<dbReference type="EMBL" id="JAVDUM010000002">
    <property type="protein sequence ID" value="MDR6866130.1"/>
    <property type="molecule type" value="Genomic_DNA"/>
</dbReference>
<proteinExistence type="predicted"/>
<dbReference type="PROSITE" id="PS51257">
    <property type="entry name" value="PROKAR_LIPOPROTEIN"/>
    <property type="match status" value="1"/>
</dbReference>
<comment type="caution">
    <text evidence="1">The sequence shown here is derived from an EMBL/GenBank/DDBJ whole genome shotgun (WGS) entry which is preliminary data.</text>
</comment>
<reference evidence="1 2" key="1">
    <citation type="submission" date="2023-07" db="EMBL/GenBank/DDBJ databases">
        <title>Sorghum-associated microbial communities from plants grown in Nebraska, USA.</title>
        <authorList>
            <person name="Schachtman D."/>
        </authorList>
    </citation>
    <scope>NUCLEOTIDE SEQUENCE [LARGE SCALE GENOMIC DNA]</scope>
    <source>
        <strain evidence="1 2">2980</strain>
    </source>
</reference>
<dbReference type="Proteomes" id="UP001259347">
    <property type="component" value="Unassembled WGS sequence"/>
</dbReference>
<sequence length="420" mass="42858">MKRLVVNRLLIGGIVLAGVVALGACTASGPGPVPSDGPATPSDVNLHPSVPEGAWLAPGYAAGFSEPITIEGKLCGASADGAVVVQAQGGDGEPDSTNGWDARTGEQRWALPARGCTGVPDSDEVLTRPLGDESGTGVVERRAAATGALLSSWPMPDATLSPYIAEVDADVAVVIARPAQTDDDSPATQITFADTTSGDVLWKYAPSEGFSNVFCSVQGIAPFAWCQTTDPGSQNGWSEIRSLRNGTPLTEHLPLDTEASFLTDGFATVGKAGGSARLVGIDGDDIGAAPAGLPQLLLPGTARLPLEDASAWSGVVATDENGRPVVVREGSSLSWVSGHEIAESPVAISGSGKTLALFTSDAAGRTDRISLTDSKGEAADEVTTAHLNTSQVQVEHGLLVVHGLVPDGDGYRTIVIPPAS</sequence>
<gene>
    <name evidence="1" type="ORF">J2Y69_000715</name>
</gene>
<name>A0ABU1S968_9MICO</name>
<accession>A0ABU1S968</accession>
<protein>
    <recommendedName>
        <fullName evidence="3">PQQ-binding-like beta-propeller repeat protein</fullName>
    </recommendedName>
</protein>
<dbReference type="RefSeq" id="WP_310017620.1">
    <property type="nucleotide sequence ID" value="NZ_JAVDUM010000002.1"/>
</dbReference>